<dbReference type="Proteomes" id="UP001500212">
    <property type="component" value="Unassembled WGS sequence"/>
</dbReference>
<keyword evidence="3" id="KW-1185">Reference proteome</keyword>
<accession>A0ABP8TZK5</accession>
<dbReference type="RefSeq" id="WP_345366374.1">
    <property type="nucleotide sequence ID" value="NZ_BAABHJ010000040.1"/>
</dbReference>
<gene>
    <name evidence="2" type="ORF">GCM10023195_81480</name>
</gene>
<feature type="compositionally biased region" description="Polar residues" evidence="1">
    <location>
        <begin position="36"/>
        <end position="47"/>
    </location>
</feature>
<sequence length="47" mass="4917">MLVNDSELQGGNYGIAKENISVDGPDDSELHWSRTFGCTGSSGTPSS</sequence>
<organism evidence="2 3">
    <name type="scientific">Actinoallomurus liliacearum</name>
    <dbReference type="NCBI Taxonomy" id="1080073"/>
    <lineage>
        <taxon>Bacteria</taxon>
        <taxon>Bacillati</taxon>
        <taxon>Actinomycetota</taxon>
        <taxon>Actinomycetes</taxon>
        <taxon>Streptosporangiales</taxon>
        <taxon>Thermomonosporaceae</taxon>
        <taxon>Actinoallomurus</taxon>
    </lineage>
</organism>
<reference evidence="3" key="1">
    <citation type="journal article" date="2019" name="Int. J. Syst. Evol. Microbiol.">
        <title>The Global Catalogue of Microorganisms (GCM) 10K type strain sequencing project: providing services to taxonomists for standard genome sequencing and annotation.</title>
        <authorList>
            <consortium name="The Broad Institute Genomics Platform"/>
            <consortium name="The Broad Institute Genome Sequencing Center for Infectious Disease"/>
            <person name="Wu L."/>
            <person name="Ma J."/>
        </authorList>
    </citation>
    <scope>NUCLEOTIDE SEQUENCE [LARGE SCALE GENOMIC DNA]</scope>
    <source>
        <strain evidence="3">JCM 17938</strain>
    </source>
</reference>
<comment type="caution">
    <text evidence="2">The sequence shown here is derived from an EMBL/GenBank/DDBJ whole genome shotgun (WGS) entry which is preliminary data.</text>
</comment>
<evidence type="ECO:0000256" key="1">
    <source>
        <dbReference type="SAM" id="MobiDB-lite"/>
    </source>
</evidence>
<dbReference type="EMBL" id="BAABHJ010000040">
    <property type="protein sequence ID" value="GAA4618170.1"/>
    <property type="molecule type" value="Genomic_DNA"/>
</dbReference>
<evidence type="ECO:0000313" key="2">
    <source>
        <dbReference type="EMBL" id="GAA4618170.1"/>
    </source>
</evidence>
<evidence type="ECO:0000313" key="3">
    <source>
        <dbReference type="Proteomes" id="UP001500212"/>
    </source>
</evidence>
<protein>
    <submittedName>
        <fullName evidence="2">Uncharacterized protein</fullName>
    </submittedName>
</protein>
<name>A0ABP8TZK5_9ACTN</name>
<feature type="region of interest" description="Disordered" evidence="1">
    <location>
        <begin position="16"/>
        <end position="47"/>
    </location>
</feature>
<proteinExistence type="predicted"/>